<evidence type="ECO:0000313" key="1">
    <source>
        <dbReference type="EMBL" id="UPK67985.1"/>
    </source>
</evidence>
<dbReference type="Proteomes" id="UP000830198">
    <property type="component" value="Chromosome"/>
</dbReference>
<organism evidence="1 2">
    <name type="scientific">Chitinophaga filiformis</name>
    <name type="common">Myxococcus filiformis</name>
    <name type="synonym">Flexibacter filiformis</name>
    <dbReference type="NCBI Taxonomy" id="104663"/>
    <lineage>
        <taxon>Bacteria</taxon>
        <taxon>Pseudomonadati</taxon>
        <taxon>Bacteroidota</taxon>
        <taxon>Chitinophagia</taxon>
        <taxon>Chitinophagales</taxon>
        <taxon>Chitinophagaceae</taxon>
        <taxon>Chitinophaga</taxon>
    </lineage>
</organism>
<gene>
    <name evidence="1" type="ORF">MYF79_23820</name>
</gene>
<dbReference type="RefSeq" id="WP_247810327.1">
    <property type="nucleotide sequence ID" value="NZ_CP095855.1"/>
</dbReference>
<name>A0ABY4HW27_CHIFI</name>
<keyword evidence="2" id="KW-1185">Reference proteome</keyword>
<sequence length="146" mass="17149">MIRNRCIDHHAAATEARYCLLCGAALKGRADKKFCDDYYRNEYNNTSQKDTIPLIKRINRILKRNRDILREALGNGVNIELHLQVLIEMDFNFSYHTHFRQDGYGNTTFFCYEYAFRLLRDSCVMIYKIKNLPLEGGALINTNIHH</sequence>
<dbReference type="EMBL" id="CP095855">
    <property type="protein sequence ID" value="UPK67985.1"/>
    <property type="molecule type" value="Genomic_DNA"/>
</dbReference>
<reference evidence="1 2" key="1">
    <citation type="submission" date="2022-04" db="EMBL/GenBank/DDBJ databases">
        <title>The arsenic-methylating capacity of Chitinophaga filiformis YT5 during chitin decomposition.</title>
        <authorList>
            <person name="Chen G."/>
            <person name="Liang Y."/>
        </authorList>
    </citation>
    <scope>NUCLEOTIDE SEQUENCE [LARGE SCALE GENOMIC DNA]</scope>
    <source>
        <strain evidence="1 2">YT5</strain>
    </source>
</reference>
<proteinExistence type="predicted"/>
<accession>A0ABY4HW27</accession>
<protein>
    <submittedName>
        <fullName evidence="1">Uncharacterized protein</fullName>
    </submittedName>
</protein>
<evidence type="ECO:0000313" key="2">
    <source>
        <dbReference type="Proteomes" id="UP000830198"/>
    </source>
</evidence>